<dbReference type="InterPro" id="IPR007021">
    <property type="entry name" value="DUF659"/>
</dbReference>
<evidence type="ECO:0000256" key="1">
    <source>
        <dbReference type="ARBA" id="ARBA00004123"/>
    </source>
</evidence>
<evidence type="ECO:0000256" key="5">
    <source>
        <dbReference type="ARBA" id="ARBA00023242"/>
    </source>
</evidence>
<gene>
    <name evidence="7" type="ORF">ZT1A5_G2357</name>
</gene>
<organism evidence="7 8">
    <name type="scientific">Zymoseptoria tritici ST99CH_1A5</name>
    <dbReference type="NCBI Taxonomy" id="1276529"/>
    <lineage>
        <taxon>Eukaryota</taxon>
        <taxon>Fungi</taxon>
        <taxon>Dikarya</taxon>
        <taxon>Ascomycota</taxon>
        <taxon>Pezizomycotina</taxon>
        <taxon>Dothideomycetes</taxon>
        <taxon>Dothideomycetidae</taxon>
        <taxon>Mycosphaerellales</taxon>
        <taxon>Mycosphaerellaceae</taxon>
        <taxon>Zymoseptoria</taxon>
    </lineage>
</organism>
<sequence>MPKSHQNRRAEHPCWLETNRQYDRSGQRHPQVTCKHCEHTWVSNEKKKVVRHLRECESLPARLWKMYQPARLNGVIVLPPNPIERAFAPAASLAGLSVLSAEHHKEAVNACAEWLFGAGLPLSVTDHPAFRQFMRIAQPAFSPPGRKQLMSLLEQQYTALKAEVDAKLRSTKNLTLVTDGWTNRRGESIINYLAVSPAGQAMFVGSRATGIERHTGQNLCDDAASVIEDIGRENVVCVTADTASNMQSMQKKIRELYPKMITLGCSSHNLHLAVNEIIKLPGVWPIFVEIWQTVKFFKKHAYASAVLAATAAAMGMDIKAFVLPGKTRWQGKHNCAASVLANQVPLQRLAFSGESLLSQAPTAAERQREQVIRTRLSSTDFYAKVTAFVDLLKPFLKVTIALESTAPKLSHIYANYRYLLNDSFTNPLLDYRDVHDIVHRRYLRVYSPLMTIAFLADPAERAKRQYTLVTNEEINSLEPFLTEYTDMDFDRIACLLAGLHNLRGMQGPFASYVKWNGYKNISAIEWWNTYWFTEEPAIADLSMLCMLALSVAPTTGAAERNWSSHGFIQNLLRNKLTNPNTTMLVYMFCNLRLRDQWTDTHSYHQHDDHTDESDCESVNSDHKGIIAHANAIQAGRWTFSTDTSFASTSSS</sequence>
<keyword evidence="3" id="KW-0863">Zinc-finger</keyword>
<evidence type="ECO:0000256" key="3">
    <source>
        <dbReference type="ARBA" id="ARBA00022771"/>
    </source>
</evidence>
<proteinExistence type="predicted"/>
<dbReference type="Pfam" id="PF04937">
    <property type="entry name" value="DUF659"/>
    <property type="match status" value="1"/>
</dbReference>
<dbReference type="GO" id="GO:0005634">
    <property type="term" value="C:nucleus"/>
    <property type="evidence" value="ECO:0007669"/>
    <property type="project" value="UniProtKB-SubCell"/>
</dbReference>
<dbReference type="Proteomes" id="UP000215453">
    <property type="component" value="Chromosome 2"/>
</dbReference>
<keyword evidence="4" id="KW-0862">Zinc</keyword>
<feature type="domain" description="DUF659" evidence="6">
    <location>
        <begin position="152"/>
        <end position="283"/>
    </location>
</feature>
<reference evidence="7 8" key="1">
    <citation type="submission" date="2016-10" db="EMBL/GenBank/DDBJ databases">
        <authorList>
            <person name="Varghese N."/>
        </authorList>
    </citation>
    <scope>NUCLEOTIDE SEQUENCE [LARGE SCALE GENOMIC DNA]</scope>
</reference>
<dbReference type="PANTHER" id="PTHR46481">
    <property type="entry name" value="ZINC FINGER BED DOMAIN-CONTAINING PROTEIN 4"/>
    <property type="match status" value="1"/>
</dbReference>
<keyword evidence="2" id="KW-0479">Metal-binding</keyword>
<evidence type="ECO:0000256" key="2">
    <source>
        <dbReference type="ARBA" id="ARBA00022723"/>
    </source>
</evidence>
<accession>A0A1Y6LEF9</accession>
<keyword evidence="5" id="KW-0539">Nucleus</keyword>
<dbReference type="AlphaFoldDB" id="A0A1Y6LEF9"/>
<dbReference type="InterPro" id="IPR052035">
    <property type="entry name" value="ZnF_BED_domain_contain"/>
</dbReference>
<protein>
    <recommendedName>
        <fullName evidence="6">DUF659 domain-containing protein</fullName>
    </recommendedName>
</protein>
<evidence type="ECO:0000313" key="8">
    <source>
        <dbReference type="Proteomes" id="UP000215453"/>
    </source>
</evidence>
<name>A0A1Y6LEF9_ZYMTR</name>
<dbReference type="InterPro" id="IPR012337">
    <property type="entry name" value="RNaseH-like_sf"/>
</dbReference>
<dbReference type="SUPFAM" id="SSF53098">
    <property type="entry name" value="Ribonuclease H-like"/>
    <property type="match status" value="1"/>
</dbReference>
<dbReference type="GO" id="GO:0008270">
    <property type="term" value="F:zinc ion binding"/>
    <property type="evidence" value="ECO:0007669"/>
    <property type="project" value="UniProtKB-KW"/>
</dbReference>
<dbReference type="PANTHER" id="PTHR46481:SF10">
    <property type="entry name" value="ZINC FINGER BED DOMAIN-CONTAINING PROTEIN 39"/>
    <property type="match status" value="1"/>
</dbReference>
<evidence type="ECO:0000256" key="4">
    <source>
        <dbReference type="ARBA" id="ARBA00022833"/>
    </source>
</evidence>
<evidence type="ECO:0000313" key="7">
    <source>
        <dbReference type="EMBL" id="SMY20921.1"/>
    </source>
</evidence>
<evidence type="ECO:0000259" key="6">
    <source>
        <dbReference type="Pfam" id="PF04937"/>
    </source>
</evidence>
<comment type="subcellular location">
    <subcellularLocation>
        <location evidence="1">Nucleus</location>
    </subcellularLocation>
</comment>
<dbReference type="EMBL" id="LT882677">
    <property type="protein sequence ID" value="SMY20921.1"/>
    <property type="molecule type" value="Genomic_DNA"/>
</dbReference>